<dbReference type="FunFam" id="1.10.630.10:FF:000018">
    <property type="entry name" value="Cytochrome P450 monooxygenase"/>
    <property type="match status" value="1"/>
</dbReference>
<keyword evidence="12" id="KW-1185">Reference proteome</keyword>
<evidence type="ECO:0000313" key="11">
    <source>
        <dbReference type="EMBL" id="SED22830.1"/>
    </source>
</evidence>
<keyword evidence="4 9" id="KW-0479">Metal-binding</keyword>
<dbReference type="PRINTS" id="PR00385">
    <property type="entry name" value="P450"/>
</dbReference>
<dbReference type="GO" id="GO:0020037">
    <property type="term" value="F:heme binding"/>
    <property type="evidence" value="ECO:0007669"/>
    <property type="project" value="InterPro"/>
</dbReference>
<dbReference type="EMBL" id="FNSO01000004">
    <property type="protein sequence ID" value="SED22830.1"/>
    <property type="molecule type" value="Genomic_DNA"/>
</dbReference>
<dbReference type="InterPro" id="IPR002397">
    <property type="entry name" value="Cyt_P450_B"/>
</dbReference>
<keyword evidence="5 9" id="KW-0560">Oxidoreductase</keyword>
<evidence type="ECO:0000256" key="3">
    <source>
        <dbReference type="ARBA" id="ARBA00022617"/>
    </source>
</evidence>
<dbReference type="GO" id="GO:0016705">
    <property type="term" value="F:oxidoreductase activity, acting on paired donors, with incorporation or reduction of molecular oxygen"/>
    <property type="evidence" value="ECO:0007669"/>
    <property type="project" value="InterPro"/>
</dbReference>
<comment type="similarity">
    <text evidence="2 9">Belongs to the cytochrome P450 family.</text>
</comment>
<evidence type="ECO:0000256" key="8">
    <source>
        <dbReference type="ARBA" id="ARBA00055433"/>
    </source>
</evidence>
<proteinExistence type="inferred from homology"/>
<protein>
    <submittedName>
        <fullName evidence="11">Cytochrome P450</fullName>
    </submittedName>
</protein>
<keyword evidence="7 9" id="KW-0503">Monooxygenase</keyword>
<dbReference type="Pfam" id="PF00067">
    <property type="entry name" value="p450"/>
    <property type="match status" value="1"/>
</dbReference>
<dbReference type="PROSITE" id="PS00086">
    <property type="entry name" value="CYTOCHROME_P450"/>
    <property type="match status" value="1"/>
</dbReference>
<reference evidence="12" key="1">
    <citation type="submission" date="2016-10" db="EMBL/GenBank/DDBJ databases">
        <authorList>
            <person name="Varghese N."/>
            <person name="Submissions S."/>
        </authorList>
    </citation>
    <scope>NUCLEOTIDE SEQUENCE [LARGE SCALE GENOMIC DNA]</scope>
    <source>
        <strain evidence="12">DSM 44544</strain>
    </source>
</reference>
<dbReference type="AlphaFoldDB" id="A0A1H4Z0L7"/>
<evidence type="ECO:0000313" key="12">
    <source>
        <dbReference type="Proteomes" id="UP000199622"/>
    </source>
</evidence>
<evidence type="ECO:0000256" key="4">
    <source>
        <dbReference type="ARBA" id="ARBA00022723"/>
    </source>
</evidence>
<comment type="function">
    <text evidence="8">Involved in the coupling of aromatic side chains of the heptapeptide of vancomycin.</text>
</comment>
<accession>A0A1H4Z0L7</accession>
<dbReference type="InterPro" id="IPR001128">
    <property type="entry name" value="Cyt_P450"/>
</dbReference>
<dbReference type="InterPro" id="IPR036396">
    <property type="entry name" value="Cyt_P450_sf"/>
</dbReference>
<dbReference type="PANTHER" id="PTHR46696:SF1">
    <property type="entry name" value="CYTOCHROME P450 YJIB-RELATED"/>
    <property type="match status" value="1"/>
</dbReference>
<evidence type="ECO:0000256" key="2">
    <source>
        <dbReference type="ARBA" id="ARBA00010617"/>
    </source>
</evidence>
<keyword evidence="3 9" id="KW-0349">Heme</keyword>
<dbReference type="PANTHER" id="PTHR46696">
    <property type="entry name" value="P450, PUTATIVE (EUROFUNG)-RELATED"/>
    <property type="match status" value="1"/>
</dbReference>
<sequence length="398" mass="43427">MTTPLPVYPGTRSPRCPFDPPAAYADWRRADGLQRVTLWNGATAWAVSRYADVRAVLADPRISADARRFPELNPGAGQGRPHAFPRMDDPDHARLRRMLTGEFTVKRVAAMRPHIQELADRFLDAMIAQGPPADLVRDFALPIPSLVISLLLGVPYADHEFFQAHSTTMNRADASAEEKGAAGAALFGYLAGLVERKQREPGDDLISRLLADRVATGELAPQDVAMNGMILLFAGHETTANMIGLATLALLENPATATRIRDTDDPAVIANAVEELLRYLSIAQDMILRVAAEDMTIGGQPVEAGDLLTINLPAANRDPELLEAPDTFDIDRVTRGHLAFGHGVHQCLGQSLARAELQLALPALLRRLPTLRLAIPLAEVRLRHDMSAYGVHELPVTW</sequence>
<name>A0A1H4Z0L7_9PSEU</name>
<dbReference type="OrthoDB" id="3664945at2"/>
<dbReference type="GO" id="GO:0004497">
    <property type="term" value="F:monooxygenase activity"/>
    <property type="evidence" value="ECO:0007669"/>
    <property type="project" value="UniProtKB-KW"/>
</dbReference>
<evidence type="ECO:0000256" key="9">
    <source>
        <dbReference type="RuleBase" id="RU000461"/>
    </source>
</evidence>
<dbReference type="CDD" id="cd11030">
    <property type="entry name" value="CYP105-like"/>
    <property type="match status" value="1"/>
</dbReference>
<evidence type="ECO:0000256" key="1">
    <source>
        <dbReference type="ARBA" id="ARBA00004660"/>
    </source>
</evidence>
<evidence type="ECO:0000256" key="6">
    <source>
        <dbReference type="ARBA" id="ARBA00023004"/>
    </source>
</evidence>
<dbReference type="STRING" id="208445.SAMN04489727_6983"/>
<dbReference type="RefSeq" id="WP_091315430.1">
    <property type="nucleotide sequence ID" value="NZ_FNSO01000004.1"/>
</dbReference>
<dbReference type="PRINTS" id="PR00359">
    <property type="entry name" value="BP450"/>
</dbReference>
<dbReference type="SUPFAM" id="SSF48264">
    <property type="entry name" value="Cytochrome P450"/>
    <property type="match status" value="1"/>
</dbReference>
<dbReference type="GO" id="GO:0005506">
    <property type="term" value="F:iron ion binding"/>
    <property type="evidence" value="ECO:0007669"/>
    <property type="project" value="InterPro"/>
</dbReference>
<feature type="region of interest" description="Disordered" evidence="10">
    <location>
        <begin position="70"/>
        <end position="89"/>
    </location>
</feature>
<dbReference type="Proteomes" id="UP000199622">
    <property type="component" value="Unassembled WGS sequence"/>
</dbReference>
<evidence type="ECO:0000256" key="5">
    <source>
        <dbReference type="ARBA" id="ARBA00023002"/>
    </source>
</evidence>
<evidence type="ECO:0000256" key="7">
    <source>
        <dbReference type="ARBA" id="ARBA00023033"/>
    </source>
</evidence>
<keyword evidence="6 9" id="KW-0408">Iron</keyword>
<organism evidence="11 12">
    <name type="scientific">Amycolatopsis tolypomycina</name>
    <dbReference type="NCBI Taxonomy" id="208445"/>
    <lineage>
        <taxon>Bacteria</taxon>
        <taxon>Bacillati</taxon>
        <taxon>Actinomycetota</taxon>
        <taxon>Actinomycetes</taxon>
        <taxon>Pseudonocardiales</taxon>
        <taxon>Pseudonocardiaceae</taxon>
        <taxon>Amycolatopsis</taxon>
    </lineage>
</organism>
<comment type="pathway">
    <text evidence="1">Antibiotic biosynthesis; vancomycin biosynthesis.</text>
</comment>
<dbReference type="Gene3D" id="1.10.630.10">
    <property type="entry name" value="Cytochrome P450"/>
    <property type="match status" value="1"/>
</dbReference>
<evidence type="ECO:0000256" key="10">
    <source>
        <dbReference type="SAM" id="MobiDB-lite"/>
    </source>
</evidence>
<gene>
    <name evidence="11" type="ORF">SAMN04489727_6983</name>
</gene>
<dbReference type="InterPro" id="IPR017972">
    <property type="entry name" value="Cyt_P450_CS"/>
</dbReference>